<name>A0A1H3B758_THIRO</name>
<organism evidence="1 2">
    <name type="scientific">Thiocapsa roseopersicina</name>
    <dbReference type="NCBI Taxonomy" id="1058"/>
    <lineage>
        <taxon>Bacteria</taxon>
        <taxon>Pseudomonadati</taxon>
        <taxon>Pseudomonadota</taxon>
        <taxon>Gammaproteobacteria</taxon>
        <taxon>Chromatiales</taxon>
        <taxon>Chromatiaceae</taxon>
        <taxon>Thiocapsa</taxon>
    </lineage>
</organism>
<proteinExistence type="predicted"/>
<keyword evidence="2" id="KW-1185">Reference proteome</keyword>
<protein>
    <submittedName>
        <fullName evidence="1">Uncharacterized protein</fullName>
    </submittedName>
</protein>
<dbReference type="RefSeq" id="WP_093036259.1">
    <property type="nucleotide sequence ID" value="NZ_FNNZ01000023.1"/>
</dbReference>
<sequence length="59" mass="6279">MKAVCKVIKRTEAEAMAVAKDIRDKAIDKDEAKRRCNAITPYNAEGAVDVAAASSTPSV</sequence>
<reference evidence="2" key="1">
    <citation type="submission" date="2016-10" db="EMBL/GenBank/DDBJ databases">
        <authorList>
            <person name="Varghese N."/>
            <person name="Submissions S."/>
        </authorList>
    </citation>
    <scope>NUCLEOTIDE SEQUENCE [LARGE SCALE GENOMIC DNA]</scope>
    <source>
        <strain evidence="2">DSM 217</strain>
    </source>
</reference>
<dbReference type="Proteomes" id="UP000198816">
    <property type="component" value="Unassembled WGS sequence"/>
</dbReference>
<accession>A0A1H3B758</accession>
<dbReference type="AlphaFoldDB" id="A0A1H3B758"/>
<gene>
    <name evidence="1" type="ORF">SAMN05421783_12334</name>
</gene>
<dbReference type="EMBL" id="FNNZ01000023">
    <property type="protein sequence ID" value="SDX37860.1"/>
    <property type="molecule type" value="Genomic_DNA"/>
</dbReference>
<evidence type="ECO:0000313" key="2">
    <source>
        <dbReference type="Proteomes" id="UP000198816"/>
    </source>
</evidence>
<dbReference type="STRING" id="1058.SAMN05421783_12334"/>
<evidence type="ECO:0000313" key="1">
    <source>
        <dbReference type="EMBL" id="SDX37860.1"/>
    </source>
</evidence>